<accession>A0A5P8VW32</accession>
<evidence type="ECO:0000313" key="2">
    <source>
        <dbReference type="EMBL" id="QFS44590.1"/>
    </source>
</evidence>
<keyword evidence="1" id="KW-1133">Transmembrane helix</keyword>
<dbReference type="RefSeq" id="WP_194198748.1">
    <property type="nucleotide sequence ID" value="NZ_CP045226.1"/>
</dbReference>
<gene>
    <name evidence="2" type="ORF">GXM_02065</name>
</gene>
<feature type="transmembrane region" description="Helical" evidence="1">
    <location>
        <begin position="36"/>
        <end position="59"/>
    </location>
</feature>
<dbReference type="InterPro" id="IPR047709">
    <property type="entry name" value="HpsJ-like"/>
</dbReference>
<name>A0A5P8VW32_9NOSO</name>
<dbReference type="EMBL" id="CP045226">
    <property type="protein sequence ID" value="QFS44590.1"/>
    <property type="molecule type" value="Genomic_DNA"/>
</dbReference>
<organism evidence="2 3">
    <name type="scientific">Nostoc sphaeroides CCNUC1</name>
    <dbReference type="NCBI Taxonomy" id="2653204"/>
    <lineage>
        <taxon>Bacteria</taxon>
        <taxon>Bacillati</taxon>
        <taxon>Cyanobacteriota</taxon>
        <taxon>Cyanophyceae</taxon>
        <taxon>Nostocales</taxon>
        <taxon>Nostocaceae</taxon>
        <taxon>Nostoc</taxon>
    </lineage>
</organism>
<feature type="transmembrane region" description="Helical" evidence="1">
    <location>
        <begin position="71"/>
        <end position="91"/>
    </location>
</feature>
<keyword evidence="3" id="KW-1185">Reference proteome</keyword>
<evidence type="ECO:0000313" key="3">
    <source>
        <dbReference type="Proteomes" id="UP000326678"/>
    </source>
</evidence>
<dbReference type="AlphaFoldDB" id="A0A5P8VW32"/>
<evidence type="ECO:0000256" key="1">
    <source>
        <dbReference type="SAM" id="Phobius"/>
    </source>
</evidence>
<proteinExistence type="predicted"/>
<dbReference type="KEGG" id="nsh:GXM_02065"/>
<sequence>MPETDIRELVEVEFTKLSKSVETIQPLLELINLWRLIGYGLLLLSFLDIIDIFVPPSFMNPNWEFQTIGRLVNQVAVPLMGILFVFSGKLAKRGKWEPRILALLSRLTLLIGLLFILLVPLGIVNTIRLYNSNIDQFNRDYNQKVTQANQVEQQFSQASPTDIDNFFKRQGRSIDGKNPEELKKQILSELTQAKQQLKKQTELNKSSTTLALFKNSVKWNLGSLISAALFISIWKETLWARKH</sequence>
<keyword evidence="1" id="KW-0472">Membrane</keyword>
<keyword evidence="1" id="KW-0812">Transmembrane</keyword>
<feature type="transmembrane region" description="Helical" evidence="1">
    <location>
        <begin position="103"/>
        <end position="123"/>
    </location>
</feature>
<dbReference type="Proteomes" id="UP000326678">
    <property type="component" value="Chromosome Gxm1"/>
</dbReference>
<dbReference type="NCBIfam" id="NF038305">
    <property type="entry name" value="HpsJ_fam"/>
    <property type="match status" value="1"/>
</dbReference>
<protein>
    <submittedName>
        <fullName evidence="2">Uncharacterized protein</fullName>
    </submittedName>
</protein>
<reference evidence="2 3" key="1">
    <citation type="submission" date="2019-10" db="EMBL/GenBank/DDBJ databases">
        <title>Genomic and transcriptomic insights into the perfect genentic adaptation of a filamentous nitrogen-fixing cyanobacterium to rice fields.</title>
        <authorList>
            <person name="Chen Z."/>
        </authorList>
    </citation>
    <scope>NUCLEOTIDE SEQUENCE [LARGE SCALE GENOMIC DNA]</scope>
    <source>
        <strain evidence="2">CCNUC1</strain>
    </source>
</reference>